<feature type="transmembrane region" description="Helical" evidence="1">
    <location>
        <begin position="124"/>
        <end position="153"/>
    </location>
</feature>
<accession>A0ABT9PXU9</accession>
<evidence type="ECO:0000313" key="3">
    <source>
        <dbReference type="Proteomes" id="UP001241472"/>
    </source>
</evidence>
<keyword evidence="1" id="KW-0812">Transmembrane</keyword>
<keyword evidence="1" id="KW-0472">Membrane</keyword>
<comment type="caution">
    <text evidence="2">The sequence shown here is derived from an EMBL/GenBank/DDBJ whole genome shotgun (WGS) entry which is preliminary data.</text>
</comment>
<sequence length="196" mass="21748">MLRRLYDWTMALSARKAASTWLAVIAFVESSIFLIPADVLFLPMALARPQRAWRYALIATIASVLGGIAGWWVGYYAFDAIAAPVLEFYGKLDTFEELRSGISFEMVILFLMTSGLAHLPPIKVVTILAGAAHVNIWLFIGSAIVARGARFYLLAWLLRRYGEGIRHFIEHRLGLITAGGAAVLLVAYVGYKFLTH</sequence>
<dbReference type="RefSeq" id="WP_306837797.1">
    <property type="nucleotide sequence ID" value="NZ_JAUSRF010000015.1"/>
</dbReference>
<dbReference type="PANTHER" id="PTHR42709:SF11">
    <property type="entry name" value="DEDA FAMILY PROTEIN"/>
    <property type="match status" value="1"/>
</dbReference>
<keyword evidence="3" id="KW-1185">Reference proteome</keyword>
<feature type="transmembrane region" description="Helical" evidence="1">
    <location>
        <begin position="55"/>
        <end position="78"/>
    </location>
</feature>
<name>A0ABT9PXU9_9HYPH</name>
<dbReference type="PANTHER" id="PTHR42709">
    <property type="entry name" value="ALKALINE PHOSPHATASE LIKE PROTEIN"/>
    <property type="match status" value="1"/>
</dbReference>
<dbReference type="Proteomes" id="UP001241472">
    <property type="component" value="Unassembled WGS sequence"/>
</dbReference>
<evidence type="ECO:0000313" key="2">
    <source>
        <dbReference type="EMBL" id="MDP9839309.1"/>
    </source>
</evidence>
<gene>
    <name evidence="2" type="ORF">J2T09_004085</name>
</gene>
<feature type="transmembrane region" description="Helical" evidence="1">
    <location>
        <begin position="20"/>
        <end position="43"/>
    </location>
</feature>
<dbReference type="InterPro" id="IPR051311">
    <property type="entry name" value="DedA_domain"/>
</dbReference>
<keyword evidence="1" id="KW-1133">Transmembrane helix</keyword>
<protein>
    <submittedName>
        <fullName evidence="2">Membrane protein YqaA with SNARE-associated domain</fullName>
    </submittedName>
</protein>
<dbReference type="EMBL" id="JAUSRF010000015">
    <property type="protein sequence ID" value="MDP9839309.1"/>
    <property type="molecule type" value="Genomic_DNA"/>
</dbReference>
<feature type="transmembrane region" description="Helical" evidence="1">
    <location>
        <begin position="173"/>
        <end position="191"/>
    </location>
</feature>
<reference evidence="2 3" key="1">
    <citation type="submission" date="2023-07" db="EMBL/GenBank/DDBJ databases">
        <title>Sorghum-associated microbial communities from plants grown in Nebraska, USA.</title>
        <authorList>
            <person name="Schachtman D."/>
        </authorList>
    </citation>
    <scope>NUCLEOTIDE SEQUENCE [LARGE SCALE GENOMIC DNA]</scope>
    <source>
        <strain evidence="2 3">DS1307</strain>
    </source>
</reference>
<proteinExistence type="predicted"/>
<organism evidence="2 3">
    <name type="scientific">Neorhizobium huautlense</name>
    <dbReference type="NCBI Taxonomy" id="67774"/>
    <lineage>
        <taxon>Bacteria</taxon>
        <taxon>Pseudomonadati</taxon>
        <taxon>Pseudomonadota</taxon>
        <taxon>Alphaproteobacteria</taxon>
        <taxon>Hyphomicrobiales</taxon>
        <taxon>Rhizobiaceae</taxon>
        <taxon>Rhizobium/Agrobacterium group</taxon>
        <taxon>Neorhizobium</taxon>
    </lineage>
</organism>
<evidence type="ECO:0000256" key="1">
    <source>
        <dbReference type="SAM" id="Phobius"/>
    </source>
</evidence>